<dbReference type="SMART" id="SM00342">
    <property type="entry name" value="HTH_ARAC"/>
    <property type="match status" value="1"/>
</dbReference>
<proteinExistence type="predicted"/>
<feature type="domain" description="HTH araC/xylS-type" evidence="5">
    <location>
        <begin position="185"/>
        <end position="283"/>
    </location>
</feature>
<evidence type="ECO:0000256" key="4">
    <source>
        <dbReference type="ARBA" id="ARBA00023163"/>
    </source>
</evidence>
<name>A0ABY7YS58_9HYPH</name>
<dbReference type="Pfam" id="PF02311">
    <property type="entry name" value="AraC_binding"/>
    <property type="match status" value="1"/>
</dbReference>
<dbReference type="RefSeq" id="WP_282220559.1">
    <property type="nucleotide sequence ID" value="NZ_CP118246.1"/>
</dbReference>
<accession>A0ABY7YS58</accession>
<dbReference type="PROSITE" id="PS01124">
    <property type="entry name" value="HTH_ARAC_FAMILY_2"/>
    <property type="match status" value="1"/>
</dbReference>
<dbReference type="Pfam" id="PF12833">
    <property type="entry name" value="HTH_18"/>
    <property type="match status" value="1"/>
</dbReference>
<dbReference type="InterPro" id="IPR050204">
    <property type="entry name" value="AraC_XylS_family_regulators"/>
</dbReference>
<dbReference type="InterPro" id="IPR018060">
    <property type="entry name" value="HTH_AraC"/>
</dbReference>
<dbReference type="SUPFAM" id="SSF46689">
    <property type="entry name" value="Homeodomain-like"/>
    <property type="match status" value="2"/>
</dbReference>
<evidence type="ECO:0000313" key="7">
    <source>
        <dbReference type="Proteomes" id="UP001220530"/>
    </source>
</evidence>
<evidence type="ECO:0000256" key="1">
    <source>
        <dbReference type="ARBA" id="ARBA00023015"/>
    </source>
</evidence>
<evidence type="ECO:0000256" key="3">
    <source>
        <dbReference type="ARBA" id="ARBA00023159"/>
    </source>
</evidence>
<dbReference type="Proteomes" id="UP001220530">
    <property type="component" value="Chromosome"/>
</dbReference>
<keyword evidence="1" id="KW-0805">Transcription regulation</keyword>
<keyword evidence="7" id="KW-1185">Reference proteome</keyword>
<dbReference type="PANTHER" id="PTHR46796">
    <property type="entry name" value="HTH-TYPE TRANSCRIPTIONAL ACTIVATOR RHAS-RELATED"/>
    <property type="match status" value="1"/>
</dbReference>
<reference evidence="6 7" key="1">
    <citation type="submission" date="2023-02" db="EMBL/GenBank/DDBJ databases">
        <title>Devosia algicola sp. nov., isolated from the phycosphere of marine algae.</title>
        <authorList>
            <person name="Kim J.M."/>
            <person name="Lee J.K."/>
            <person name="Choi B.J."/>
            <person name="Bayburt H."/>
            <person name="Jeon C.O."/>
        </authorList>
    </citation>
    <scope>NUCLEOTIDE SEQUENCE [LARGE SCALE GENOMIC DNA]</scope>
    <source>
        <strain evidence="6 7">G20-9</strain>
    </source>
</reference>
<protein>
    <submittedName>
        <fullName evidence="6">AraC family transcriptional regulator</fullName>
    </submittedName>
</protein>
<evidence type="ECO:0000256" key="2">
    <source>
        <dbReference type="ARBA" id="ARBA00023125"/>
    </source>
</evidence>
<dbReference type="Gene3D" id="1.10.10.60">
    <property type="entry name" value="Homeodomain-like"/>
    <property type="match status" value="2"/>
</dbReference>
<dbReference type="EMBL" id="CP118246">
    <property type="protein sequence ID" value="WDR04175.1"/>
    <property type="molecule type" value="Genomic_DNA"/>
</dbReference>
<dbReference type="InterPro" id="IPR009057">
    <property type="entry name" value="Homeodomain-like_sf"/>
</dbReference>
<evidence type="ECO:0000259" key="5">
    <source>
        <dbReference type="PROSITE" id="PS01124"/>
    </source>
</evidence>
<sequence>MLKDLIEYGHSVRSVDAPIGELSLHCMVRHAGYEQRMNEVYSWDGMKRGNAPFLVIQHTLAGRGHLDYSGVRYLLVPGQTMVLTFPHANRYWLEQGESWDYFWLLLNGREALRLAHGVIDRSGPVLEMGGDAIDRMAAACLGIIKNEDCQSGEASAAAYAAVMALHDGMLAGRHASTQALPPAVARVKAYIDANLGTILDVDRMARIAGMSRWHFARQFSASVGVAPSRYLFRARIERASRLLLATDMSIGAIATACGFANGNYLAKSFRRINGMAPMQYRAAHRDAALGN</sequence>
<dbReference type="SUPFAM" id="SSF51215">
    <property type="entry name" value="Regulatory protein AraC"/>
    <property type="match status" value="1"/>
</dbReference>
<keyword evidence="2" id="KW-0238">DNA-binding</keyword>
<dbReference type="InterPro" id="IPR037923">
    <property type="entry name" value="HTH-like"/>
</dbReference>
<evidence type="ECO:0000313" key="6">
    <source>
        <dbReference type="EMBL" id="WDR04175.1"/>
    </source>
</evidence>
<keyword evidence="4" id="KW-0804">Transcription</keyword>
<keyword evidence="3" id="KW-0010">Activator</keyword>
<dbReference type="PROSITE" id="PS00041">
    <property type="entry name" value="HTH_ARAC_FAMILY_1"/>
    <property type="match status" value="1"/>
</dbReference>
<organism evidence="6 7">
    <name type="scientific">Devosia algicola</name>
    <dbReference type="NCBI Taxonomy" id="3026418"/>
    <lineage>
        <taxon>Bacteria</taxon>
        <taxon>Pseudomonadati</taxon>
        <taxon>Pseudomonadota</taxon>
        <taxon>Alphaproteobacteria</taxon>
        <taxon>Hyphomicrobiales</taxon>
        <taxon>Devosiaceae</taxon>
        <taxon>Devosia</taxon>
    </lineage>
</organism>
<dbReference type="InterPro" id="IPR018062">
    <property type="entry name" value="HTH_AraC-typ_CS"/>
</dbReference>
<gene>
    <name evidence="6" type="ORF">PSQ19_09365</name>
</gene>
<dbReference type="InterPro" id="IPR003313">
    <property type="entry name" value="AraC-bd"/>
</dbReference>